<organism evidence="2 3">
    <name type="scientific">Bordetella ansorpii</name>
    <dbReference type="NCBI Taxonomy" id="288768"/>
    <lineage>
        <taxon>Bacteria</taxon>
        <taxon>Pseudomonadati</taxon>
        <taxon>Pseudomonadota</taxon>
        <taxon>Betaproteobacteria</taxon>
        <taxon>Burkholderiales</taxon>
        <taxon>Alcaligenaceae</taxon>
        <taxon>Bordetella</taxon>
    </lineage>
</organism>
<feature type="transmembrane region" description="Helical" evidence="1">
    <location>
        <begin position="44"/>
        <end position="69"/>
    </location>
</feature>
<proteinExistence type="predicted"/>
<dbReference type="OrthoDB" id="8657357at2"/>
<sequence length="72" mass="7728">MTDPQPSPPRKAGFLQTMRAVLWAFLGVRRGAGYQEDAARLNPVHVIVAGILAAALFVIGLISIVRWVVASS</sequence>
<dbReference type="EMBL" id="FKBS01000014">
    <property type="protein sequence ID" value="SAI18943.1"/>
    <property type="molecule type" value="Genomic_DNA"/>
</dbReference>
<dbReference type="AlphaFoldDB" id="A0A157NCF4"/>
<name>A0A157NCF4_9BORD</name>
<evidence type="ECO:0000313" key="3">
    <source>
        <dbReference type="Proteomes" id="UP000077037"/>
    </source>
</evidence>
<gene>
    <name evidence="2" type="ORF">SAMEA1982600_01552</name>
</gene>
<reference evidence="2 3" key="1">
    <citation type="submission" date="2016-03" db="EMBL/GenBank/DDBJ databases">
        <authorList>
            <consortium name="Pathogen Informatics"/>
        </authorList>
    </citation>
    <scope>NUCLEOTIDE SEQUENCE [LARGE SCALE GENOMIC DNA]</scope>
    <source>
        <strain evidence="2 3">NCTC13364</strain>
    </source>
</reference>
<evidence type="ECO:0000313" key="2">
    <source>
        <dbReference type="EMBL" id="SAI18943.1"/>
    </source>
</evidence>
<keyword evidence="1" id="KW-1133">Transmembrane helix</keyword>
<protein>
    <submittedName>
        <fullName evidence="2">Protein of uncharacterized function (DUF2970)</fullName>
    </submittedName>
</protein>
<dbReference type="RefSeq" id="WP_066410447.1">
    <property type="nucleotide sequence ID" value="NZ_FKBS01000014.1"/>
</dbReference>
<dbReference type="Proteomes" id="UP000077037">
    <property type="component" value="Unassembled WGS sequence"/>
</dbReference>
<dbReference type="Pfam" id="PF11174">
    <property type="entry name" value="DUF2970"/>
    <property type="match status" value="1"/>
</dbReference>
<evidence type="ECO:0000256" key="1">
    <source>
        <dbReference type="SAM" id="Phobius"/>
    </source>
</evidence>
<keyword evidence="1" id="KW-0472">Membrane</keyword>
<keyword evidence="1" id="KW-0812">Transmembrane</keyword>
<accession>A0A157NCF4</accession>
<dbReference type="InterPro" id="IPR021344">
    <property type="entry name" value="DUF2970"/>
</dbReference>